<reference evidence="16 17" key="1">
    <citation type="journal article" date="2012" name="BMC Genomics">
        <title>Genome-guided analysis of physiological and morphological traits of the fermentative acetate oxidizer Thermacetogenium phaeum.</title>
        <authorList>
            <person name="Oehler D."/>
            <person name="Poehlein A."/>
            <person name="Leimbach A."/>
            <person name="Muller N."/>
            <person name="Daniel R."/>
            <person name="Gottschalk G."/>
            <person name="Schink B."/>
        </authorList>
    </citation>
    <scope>NUCLEOTIDE SEQUENCE [LARGE SCALE GENOMIC DNA]</scope>
    <source>
        <strain evidence="17">ATCC BAA-254 / DSM 26808 / PB</strain>
    </source>
</reference>
<dbReference type="FunFam" id="3.30.54.20:FF:000001">
    <property type="entry name" value="Alanine--tRNA ligase"/>
    <property type="match status" value="1"/>
</dbReference>
<dbReference type="KEGG" id="tpz:Tph_c16940"/>
<dbReference type="InterPro" id="IPR012947">
    <property type="entry name" value="tRNA_SAD"/>
</dbReference>
<dbReference type="CDD" id="cd00673">
    <property type="entry name" value="AlaRS_core"/>
    <property type="match status" value="1"/>
</dbReference>
<dbReference type="eggNOG" id="COG0013">
    <property type="taxonomic scope" value="Bacteria"/>
</dbReference>
<evidence type="ECO:0000256" key="13">
    <source>
        <dbReference type="HAMAP-Rule" id="MF_00036"/>
    </source>
</evidence>
<keyword evidence="3 13" id="KW-0436">Ligase</keyword>
<evidence type="ECO:0000256" key="7">
    <source>
        <dbReference type="ARBA" id="ARBA00022840"/>
    </source>
</evidence>
<evidence type="ECO:0000256" key="10">
    <source>
        <dbReference type="ARBA" id="ARBA00023146"/>
    </source>
</evidence>
<feature type="binding site" evidence="13">
    <location>
        <position position="669"/>
    </location>
    <ligand>
        <name>Zn(2+)</name>
        <dbReference type="ChEBI" id="CHEBI:29105"/>
    </ligand>
</feature>
<dbReference type="HOGENOM" id="CLU_004485_1_1_9"/>
<dbReference type="InterPro" id="IPR018162">
    <property type="entry name" value="Ala-tRNA-ligase_IIc_anticod-bd"/>
</dbReference>
<dbReference type="HAMAP" id="MF_00036_B">
    <property type="entry name" value="Ala_tRNA_synth_B"/>
    <property type="match status" value="1"/>
</dbReference>
<dbReference type="InterPro" id="IPR018163">
    <property type="entry name" value="Thr/Ala-tRNA-synth_IIc_edit"/>
</dbReference>
<accession>K4LIK9</accession>
<evidence type="ECO:0000256" key="11">
    <source>
        <dbReference type="ARBA" id="ARBA00024779"/>
    </source>
</evidence>
<evidence type="ECO:0000256" key="14">
    <source>
        <dbReference type="SAM" id="Coils"/>
    </source>
</evidence>
<feature type="binding site" evidence="13">
    <location>
        <position position="567"/>
    </location>
    <ligand>
        <name>Zn(2+)</name>
        <dbReference type="ChEBI" id="CHEBI:29105"/>
    </ligand>
</feature>
<dbReference type="InterPro" id="IPR050058">
    <property type="entry name" value="Ala-tRNA_ligase"/>
</dbReference>
<comment type="subcellular location">
    <subcellularLocation>
        <location evidence="13">Cytoplasm</location>
    </subcellularLocation>
</comment>
<comment type="similarity">
    <text evidence="1 13">Belongs to the class-II aminoacyl-tRNA synthetase family.</text>
</comment>
<dbReference type="PANTHER" id="PTHR11777:SF9">
    <property type="entry name" value="ALANINE--TRNA LIGASE, CYTOPLASMIC"/>
    <property type="match status" value="1"/>
</dbReference>
<evidence type="ECO:0000256" key="5">
    <source>
        <dbReference type="ARBA" id="ARBA00022741"/>
    </source>
</evidence>
<dbReference type="Pfam" id="PF02272">
    <property type="entry name" value="DHHA1"/>
    <property type="match status" value="1"/>
</dbReference>
<dbReference type="PROSITE" id="PS50860">
    <property type="entry name" value="AA_TRNA_LIGASE_II_ALA"/>
    <property type="match status" value="1"/>
</dbReference>
<dbReference type="SUPFAM" id="SSF55681">
    <property type="entry name" value="Class II aaRS and biotin synthetases"/>
    <property type="match status" value="1"/>
</dbReference>
<feature type="domain" description="Alanyl-transfer RNA synthetases family profile" evidence="15">
    <location>
        <begin position="2"/>
        <end position="708"/>
    </location>
</feature>
<feature type="binding site" evidence="13">
    <location>
        <position position="563"/>
    </location>
    <ligand>
        <name>Zn(2+)</name>
        <dbReference type="ChEBI" id="CHEBI:29105"/>
    </ligand>
</feature>
<comment type="function">
    <text evidence="11 13">Catalyzes the attachment of alanine to tRNA(Ala) in a two-step reaction: alanine is first activated by ATP to form Ala-AMP and then transferred to the acceptor end of tRNA(Ala). Also edits incorrectly charged Ser-tRNA(Ala) and Gly-tRNA(Ala) via its editing domain.</text>
</comment>
<dbReference type="GO" id="GO:0002161">
    <property type="term" value="F:aminoacyl-tRNA deacylase activity"/>
    <property type="evidence" value="ECO:0007669"/>
    <property type="project" value="TreeGrafter"/>
</dbReference>
<dbReference type="InterPro" id="IPR023033">
    <property type="entry name" value="Ala_tRNA_ligase_euk/bac"/>
</dbReference>
<dbReference type="Gene3D" id="3.30.930.10">
    <property type="entry name" value="Bira Bifunctional Protein, Domain 2"/>
    <property type="match status" value="1"/>
</dbReference>
<protein>
    <recommendedName>
        <fullName evidence="13">Alanine--tRNA ligase</fullName>
        <ecNumber evidence="13">6.1.1.7</ecNumber>
    </recommendedName>
    <alternativeName>
        <fullName evidence="13">Alanyl-tRNA synthetase</fullName>
        <shortName evidence="13">AlaRS</shortName>
    </alternativeName>
</protein>
<dbReference type="GO" id="GO:0140096">
    <property type="term" value="F:catalytic activity, acting on a protein"/>
    <property type="evidence" value="ECO:0007669"/>
    <property type="project" value="UniProtKB-ARBA"/>
</dbReference>
<evidence type="ECO:0000313" key="16">
    <source>
        <dbReference type="EMBL" id="AFV11897.1"/>
    </source>
</evidence>
<keyword evidence="13" id="KW-0963">Cytoplasm</keyword>
<dbReference type="GO" id="GO:0005524">
    <property type="term" value="F:ATP binding"/>
    <property type="evidence" value="ECO:0007669"/>
    <property type="project" value="UniProtKB-UniRule"/>
</dbReference>
<dbReference type="InterPro" id="IPR009000">
    <property type="entry name" value="Transl_B-barrel_sf"/>
</dbReference>
<dbReference type="FunFam" id="3.30.930.10:FF:000004">
    <property type="entry name" value="Alanine--tRNA ligase"/>
    <property type="match status" value="1"/>
</dbReference>
<dbReference type="Pfam" id="PF07973">
    <property type="entry name" value="tRNA_SAD"/>
    <property type="match status" value="1"/>
</dbReference>
<keyword evidence="4 13" id="KW-0479">Metal-binding</keyword>
<sequence length="878" mass="97622">MPTGAELRDKFLKFFSGHDHLILPSASLVLKDDPSLLLVVAGMVPFKPYFLGKAQPPHPRVTTSQKCLRTQDLEAVGRTARHHTFFEMLGNFSFGDYFKKEAIAWAWEYLTREMGLSPKDLWITVYRDDQEAADIWHDSIGVPRERIVPLGKETNFWEAGPVGPCGPCSEILIDLGPERGCGSPDCGVDCECDRYLELWNLVFMEFNRDEEGNFTELPRQNIDTGMGLERIASVVQGVPNNFETDLLFPLIKEVSAIAGISYRADPKSDVALKVIADHARAVAFLIGDGVLPSNEGRGYVLRRILRRAVRYGRLVGITGAFFSRITGRVISLYGDHYRELAERSDYIQKIVALEEERFVGTLEQGLQILEEYLEKFEKTGEKSLPGGVAFRLYDTFGFPLELTQEILAERGLSVDMDGFRSSMEKQRQKARAAWLETAPINSFGVCTAYRCSKTDFQGYASLSTSSQIQALLSKGEEKGEASEGEDVEIVLERTSFYPEGGGQVGDRGIISGPAGEIAVSDTKRTPDDVIVHYGRVIRGIIRKDDLVLAQVDEKLRLATARNHTATHLLHKALREVLGDHVQQMGSLVAPDRLRFDFSHFAPLSPEEIERVEELVNEKILDNLIVNTFEARRDDPRVRDAIALFGEKYGDVVRVVEIGNFSKELCGGTHVRRTSELALFKITSEGGIGTGVRRIEALTGEALLHFWRKQDKTVRDISEFLKVDPDNITGKIEQLVHQLHEKDKELEQLRARIMLREADGLLDKVVEVDGVKLLAAQVPASDMESLRSLGDILKERLGSGVAILGSLFDNKVGLVSFVTGDLVKSRGLHAGKLIKEVARIVDGGGGGRPEMAQAGGKNTARLNEALSKGREILLRQLQH</sequence>
<keyword evidence="10 13" id="KW-0030">Aminoacyl-tRNA synthetase</keyword>
<dbReference type="InterPro" id="IPR018164">
    <property type="entry name" value="Ala-tRNA-synth_IIc_N"/>
</dbReference>
<dbReference type="Gene3D" id="3.30.54.20">
    <property type="match status" value="1"/>
</dbReference>
<keyword evidence="8 13" id="KW-0694">RNA-binding</keyword>
<keyword evidence="17" id="KW-1185">Reference proteome</keyword>
<dbReference type="Gene3D" id="6.10.250.550">
    <property type="match status" value="1"/>
</dbReference>
<comment type="catalytic activity">
    <reaction evidence="12 13">
        <text>tRNA(Ala) + L-alanine + ATP = L-alanyl-tRNA(Ala) + AMP + diphosphate</text>
        <dbReference type="Rhea" id="RHEA:12540"/>
        <dbReference type="Rhea" id="RHEA-COMP:9657"/>
        <dbReference type="Rhea" id="RHEA-COMP:9923"/>
        <dbReference type="ChEBI" id="CHEBI:30616"/>
        <dbReference type="ChEBI" id="CHEBI:33019"/>
        <dbReference type="ChEBI" id="CHEBI:57972"/>
        <dbReference type="ChEBI" id="CHEBI:78442"/>
        <dbReference type="ChEBI" id="CHEBI:78497"/>
        <dbReference type="ChEBI" id="CHEBI:456215"/>
        <dbReference type="EC" id="6.1.1.7"/>
    </reaction>
</comment>
<dbReference type="EMBL" id="CP003732">
    <property type="protein sequence ID" value="AFV11897.1"/>
    <property type="molecule type" value="Genomic_DNA"/>
</dbReference>
<evidence type="ECO:0000256" key="9">
    <source>
        <dbReference type="ARBA" id="ARBA00022917"/>
    </source>
</evidence>
<evidence type="ECO:0000259" key="15">
    <source>
        <dbReference type="PROSITE" id="PS50860"/>
    </source>
</evidence>
<gene>
    <name evidence="13 16" type="primary">alaS</name>
    <name evidence="16" type="ordered locus">Tph_c16940</name>
</gene>
<feature type="binding site" evidence="13">
    <location>
        <position position="665"/>
    </location>
    <ligand>
        <name>Zn(2+)</name>
        <dbReference type="ChEBI" id="CHEBI:29105"/>
    </ligand>
</feature>
<dbReference type="InterPro" id="IPR045864">
    <property type="entry name" value="aa-tRNA-synth_II/BPL/LPL"/>
</dbReference>
<comment type="domain">
    <text evidence="13">Consists of three domains; the N-terminal catalytic domain, the editing domain and the C-terminal C-Ala domain. The editing domain removes incorrectly charged amino acids, while the C-Ala domain, along with tRNA(Ala), serves as a bridge to cooperatively bring together the editing and aminoacylation centers thus stimulating deacylation of misacylated tRNAs.</text>
</comment>
<dbReference type="GO" id="GO:0000049">
    <property type="term" value="F:tRNA binding"/>
    <property type="evidence" value="ECO:0007669"/>
    <property type="project" value="UniProtKB-KW"/>
</dbReference>
<evidence type="ECO:0000256" key="3">
    <source>
        <dbReference type="ARBA" id="ARBA00022598"/>
    </source>
</evidence>
<dbReference type="PRINTS" id="PR00980">
    <property type="entry name" value="TRNASYNTHALA"/>
</dbReference>
<evidence type="ECO:0000256" key="8">
    <source>
        <dbReference type="ARBA" id="ARBA00022884"/>
    </source>
</evidence>
<evidence type="ECO:0000256" key="12">
    <source>
        <dbReference type="ARBA" id="ARBA00048300"/>
    </source>
</evidence>
<dbReference type="Gene3D" id="3.10.310.40">
    <property type="match status" value="1"/>
</dbReference>
<dbReference type="GO" id="GO:0008270">
    <property type="term" value="F:zinc ion binding"/>
    <property type="evidence" value="ECO:0007669"/>
    <property type="project" value="UniProtKB-UniRule"/>
</dbReference>
<evidence type="ECO:0000313" key="17">
    <source>
        <dbReference type="Proteomes" id="UP000000467"/>
    </source>
</evidence>
<dbReference type="SUPFAM" id="SSF55186">
    <property type="entry name" value="ThrRS/AlaRS common domain"/>
    <property type="match status" value="1"/>
</dbReference>
<dbReference type="EC" id="6.1.1.7" evidence="13"/>
<dbReference type="InterPro" id="IPR002318">
    <property type="entry name" value="Ala-tRNA-lgiase_IIc"/>
</dbReference>
<dbReference type="RefSeq" id="WP_015050777.1">
    <property type="nucleotide sequence ID" value="NC_018870.1"/>
</dbReference>
<dbReference type="FunFam" id="3.30.980.10:FF:000004">
    <property type="entry name" value="Alanine--tRNA ligase, cytoplasmic"/>
    <property type="match status" value="1"/>
</dbReference>
<dbReference type="Gene3D" id="3.30.980.10">
    <property type="entry name" value="Threonyl-trna Synthetase, Chain A, domain 2"/>
    <property type="match status" value="1"/>
</dbReference>
<dbReference type="Pfam" id="PF01411">
    <property type="entry name" value="tRNA-synt_2c"/>
    <property type="match status" value="1"/>
</dbReference>
<dbReference type="InterPro" id="IPR018165">
    <property type="entry name" value="Ala-tRNA-synth_IIc_core"/>
</dbReference>
<keyword evidence="2 13" id="KW-0820">tRNA-binding</keyword>
<dbReference type="SMART" id="SM00863">
    <property type="entry name" value="tRNA_SAD"/>
    <property type="match status" value="1"/>
</dbReference>
<evidence type="ECO:0000256" key="4">
    <source>
        <dbReference type="ARBA" id="ARBA00022723"/>
    </source>
</evidence>
<keyword evidence="7 13" id="KW-0067">ATP-binding</keyword>
<dbReference type="AlphaFoldDB" id="K4LIK9"/>
<evidence type="ECO:0000256" key="6">
    <source>
        <dbReference type="ARBA" id="ARBA00022833"/>
    </source>
</evidence>
<comment type="cofactor">
    <cofactor evidence="13">
        <name>Zn(2+)</name>
        <dbReference type="ChEBI" id="CHEBI:29105"/>
    </cofactor>
    <text evidence="13">Binds 1 zinc ion per subunit.</text>
</comment>
<dbReference type="GO" id="GO:0004813">
    <property type="term" value="F:alanine-tRNA ligase activity"/>
    <property type="evidence" value="ECO:0007669"/>
    <property type="project" value="UniProtKB-UniRule"/>
</dbReference>
<dbReference type="Gene3D" id="2.40.30.130">
    <property type="match status" value="1"/>
</dbReference>
<feature type="coiled-coil region" evidence="14">
    <location>
        <begin position="731"/>
        <end position="758"/>
    </location>
</feature>
<dbReference type="Proteomes" id="UP000000467">
    <property type="component" value="Chromosome"/>
</dbReference>
<organism evidence="16 17">
    <name type="scientific">Thermacetogenium phaeum (strain ATCC BAA-254 / DSM 26808 / PB)</name>
    <dbReference type="NCBI Taxonomy" id="1089553"/>
    <lineage>
        <taxon>Bacteria</taxon>
        <taxon>Bacillati</taxon>
        <taxon>Bacillota</taxon>
        <taxon>Clostridia</taxon>
        <taxon>Thermoanaerobacterales</taxon>
        <taxon>Thermoanaerobacteraceae</taxon>
        <taxon>Thermacetogenium</taxon>
    </lineage>
</organism>
<dbReference type="SUPFAM" id="SSF101353">
    <property type="entry name" value="Putative anticodon-binding domain of alanyl-tRNA synthetase (AlaRS)"/>
    <property type="match status" value="1"/>
</dbReference>
<dbReference type="PANTHER" id="PTHR11777">
    <property type="entry name" value="ALANYL-TRNA SYNTHETASE"/>
    <property type="match status" value="1"/>
</dbReference>
<proteinExistence type="inferred from homology"/>
<dbReference type="GO" id="GO:0006419">
    <property type="term" value="P:alanyl-tRNA aminoacylation"/>
    <property type="evidence" value="ECO:0007669"/>
    <property type="project" value="UniProtKB-UniRule"/>
</dbReference>
<keyword evidence="14" id="KW-0175">Coiled coil</keyword>
<dbReference type="GO" id="GO:0005829">
    <property type="term" value="C:cytosol"/>
    <property type="evidence" value="ECO:0007669"/>
    <property type="project" value="TreeGrafter"/>
</dbReference>
<keyword evidence="6 13" id="KW-0862">Zinc</keyword>
<evidence type="ECO:0000256" key="1">
    <source>
        <dbReference type="ARBA" id="ARBA00008226"/>
    </source>
</evidence>
<dbReference type="STRING" id="1089553.Tph_c16940"/>
<dbReference type="GO" id="GO:0016740">
    <property type="term" value="F:transferase activity"/>
    <property type="evidence" value="ECO:0007669"/>
    <property type="project" value="UniProtKB-ARBA"/>
</dbReference>
<dbReference type="NCBIfam" id="TIGR00344">
    <property type="entry name" value="alaS"/>
    <property type="match status" value="1"/>
</dbReference>
<name>K4LIK9_THEPS</name>
<dbReference type="InterPro" id="IPR003156">
    <property type="entry name" value="DHHA1_dom"/>
</dbReference>
<dbReference type="FunFam" id="3.10.310.40:FF:000001">
    <property type="entry name" value="Alanine--tRNA ligase"/>
    <property type="match status" value="1"/>
</dbReference>
<evidence type="ECO:0000256" key="2">
    <source>
        <dbReference type="ARBA" id="ARBA00022555"/>
    </source>
</evidence>
<dbReference type="OrthoDB" id="9803884at2"/>
<keyword evidence="9 13" id="KW-0648">Protein biosynthesis</keyword>
<dbReference type="SUPFAM" id="SSF50447">
    <property type="entry name" value="Translation proteins"/>
    <property type="match status" value="1"/>
</dbReference>
<keyword evidence="5 13" id="KW-0547">Nucleotide-binding</keyword>